<feature type="transmembrane region" description="Helical" evidence="1">
    <location>
        <begin position="38"/>
        <end position="59"/>
    </location>
</feature>
<keyword evidence="1" id="KW-0812">Transmembrane</keyword>
<reference evidence="2 3" key="1">
    <citation type="submission" date="2021-05" db="EMBL/GenBank/DDBJ databases">
        <title>Novel species in genus Cellulomonas.</title>
        <authorList>
            <person name="Zhang G."/>
        </authorList>
    </citation>
    <scope>NUCLEOTIDE SEQUENCE [LARGE SCALE GENOMIC DNA]</scope>
    <source>
        <strain evidence="3">zg-ZUI222</strain>
    </source>
</reference>
<keyword evidence="1" id="KW-0472">Membrane</keyword>
<protein>
    <recommendedName>
        <fullName evidence="4">CU044_5270 family protein</fullName>
    </recommendedName>
</protein>
<dbReference type="Proteomes" id="UP000677804">
    <property type="component" value="Chromosome"/>
</dbReference>
<organism evidence="2 3">
    <name type="scientific">Cellulomonas wangleii</name>
    <dbReference type="NCBI Taxonomy" id="2816956"/>
    <lineage>
        <taxon>Bacteria</taxon>
        <taxon>Bacillati</taxon>
        <taxon>Actinomycetota</taxon>
        <taxon>Actinomycetes</taxon>
        <taxon>Micrococcales</taxon>
        <taxon>Cellulomonadaceae</taxon>
        <taxon>Cellulomonas</taxon>
    </lineage>
</organism>
<evidence type="ECO:0000256" key="1">
    <source>
        <dbReference type="SAM" id="Phobius"/>
    </source>
</evidence>
<dbReference type="RefSeq" id="WP_207338930.1">
    <property type="nucleotide sequence ID" value="NZ_CP074405.1"/>
</dbReference>
<evidence type="ECO:0008006" key="4">
    <source>
        <dbReference type="Google" id="ProtNLM"/>
    </source>
</evidence>
<evidence type="ECO:0000313" key="2">
    <source>
        <dbReference type="EMBL" id="QVI61326.1"/>
    </source>
</evidence>
<keyword evidence="3" id="KW-1185">Reference proteome</keyword>
<evidence type="ECO:0000313" key="3">
    <source>
        <dbReference type="Proteomes" id="UP000677804"/>
    </source>
</evidence>
<name>A0ABX8D1G6_9CELL</name>
<sequence>MTADEDIAQQLRDRVERVVPQVVVDVRNVVPRARRRRAVTWGTSAAIVLVAVVGTVWGASGAGLPQVVPAVPDGGTPAPSASPDAVGAAALVPPAVATVADDGTVTGVPGDPWDGDAAYWYVLAEKRTGEEVPPGPGSRSEHIDERIEWWTSRERPGLLVIDGDLGRAIGLGPLDVLSGTYLLDGVRYDALSDPRSLPTDPVDLTRAIADALPTDGPSRDDALFEQVIEELSHRGGLLRRDLRDAYWGVAALVPGTTSSTGQDSRGRAGEVLRRTAADGTQALLVRDPATGLLLESRSPQYDERTLFLEQRPVEGTPVAPSLEPLGCESWAVCARG</sequence>
<dbReference type="EMBL" id="CP074405">
    <property type="protein sequence ID" value="QVI61326.1"/>
    <property type="molecule type" value="Genomic_DNA"/>
</dbReference>
<proteinExistence type="predicted"/>
<accession>A0ABX8D1G6</accession>
<keyword evidence="1" id="KW-1133">Transmembrane helix</keyword>
<gene>
    <name evidence="2" type="ORF">KG103_12625</name>
</gene>